<accession>A0A7X1E5S2</accession>
<feature type="chain" id="PRO_5031101497" description="Peptide methionine sulfoxide reductase MsrA" evidence="5">
    <location>
        <begin position="28"/>
        <end position="214"/>
    </location>
</feature>
<gene>
    <name evidence="4 7" type="primary">msrA</name>
    <name evidence="7" type="ORF">H5P30_16860</name>
</gene>
<evidence type="ECO:0000313" key="8">
    <source>
        <dbReference type="Proteomes" id="UP000525652"/>
    </source>
</evidence>
<evidence type="ECO:0000256" key="1">
    <source>
        <dbReference type="ARBA" id="ARBA00023002"/>
    </source>
</evidence>
<comment type="catalytic activity">
    <reaction evidence="2 4">
        <text>L-methionyl-[protein] + [thioredoxin]-disulfide + H2O = L-methionyl-(S)-S-oxide-[protein] + [thioredoxin]-dithiol</text>
        <dbReference type="Rhea" id="RHEA:14217"/>
        <dbReference type="Rhea" id="RHEA-COMP:10698"/>
        <dbReference type="Rhea" id="RHEA-COMP:10700"/>
        <dbReference type="Rhea" id="RHEA-COMP:12313"/>
        <dbReference type="Rhea" id="RHEA-COMP:12315"/>
        <dbReference type="ChEBI" id="CHEBI:15377"/>
        <dbReference type="ChEBI" id="CHEBI:16044"/>
        <dbReference type="ChEBI" id="CHEBI:29950"/>
        <dbReference type="ChEBI" id="CHEBI:44120"/>
        <dbReference type="ChEBI" id="CHEBI:50058"/>
        <dbReference type="EC" id="1.8.4.11"/>
    </reaction>
</comment>
<dbReference type="HAMAP" id="MF_01401">
    <property type="entry name" value="MsrA"/>
    <property type="match status" value="1"/>
</dbReference>
<reference evidence="7 8" key="1">
    <citation type="submission" date="2020-07" db="EMBL/GenBank/DDBJ databases">
        <authorList>
            <person name="Feng X."/>
        </authorList>
    </citation>
    <scope>NUCLEOTIDE SEQUENCE [LARGE SCALE GENOMIC DNA]</scope>
    <source>
        <strain evidence="7 8">JCM14086</strain>
    </source>
</reference>
<protein>
    <recommendedName>
        <fullName evidence="4">Peptide methionine sulfoxide reductase MsrA</fullName>
        <shortName evidence="4">Protein-methionine-S-oxide reductase</shortName>
        <ecNumber evidence="4">1.8.4.11</ecNumber>
    </recommendedName>
    <alternativeName>
        <fullName evidence="4">Peptide-methionine (S)-S-oxide reductase</fullName>
        <shortName evidence="4">Peptide Met(O) reductase</shortName>
    </alternativeName>
</protein>
<evidence type="ECO:0000256" key="3">
    <source>
        <dbReference type="ARBA" id="ARBA00048782"/>
    </source>
</evidence>
<dbReference type="InterPro" id="IPR036509">
    <property type="entry name" value="Met_Sox_Rdtase_MsrA_sf"/>
</dbReference>
<comment type="function">
    <text evidence="4">Has an important function as a repair enzyme for proteins that have been inactivated by oxidation. Catalyzes the reversible oxidation-reduction of methionine sulfoxide in proteins to methionine.</text>
</comment>
<sequence length="214" mass="24247">MAFSRKSPLLALIISAFSLLAACSSPAKDTSKATIPTELTENYEVATLAGGCFWCMEPPFEDLEGVQAVISGFSGGEEVDPSYQDVAYGRTGHTESVQIYFDPSIISYEEILGVYWRQIDPTDLKGQFVDRGPQYRPEIFVHSSAQRKVAEESRKELEESGRFNEAIVVPVTDFVSFYPAEEYHQDFYKKSPQRYYGYRKGSGRDQFIESHWKD</sequence>
<dbReference type="Gene3D" id="3.30.1060.10">
    <property type="entry name" value="Peptide methionine sulphoxide reductase MsrA"/>
    <property type="match status" value="1"/>
</dbReference>
<dbReference type="PANTHER" id="PTHR43774:SF1">
    <property type="entry name" value="PEPTIDE METHIONINE SULFOXIDE REDUCTASE MSRA 2"/>
    <property type="match status" value="1"/>
</dbReference>
<evidence type="ECO:0000256" key="2">
    <source>
        <dbReference type="ARBA" id="ARBA00047806"/>
    </source>
</evidence>
<keyword evidence="8" id="KW-1185">Reference proteome</keyword>
<dbReference type="Pfam" id="PF01625">
    <property type="entry name" value="PMSR"/>
    <property type="match status" value="1"/>
</dbReference>
<keyword evidence="1 4" id="KW-0560">Oxidoreductase</keyword>
<comment type="catalytic activity">
    <reaction evidence="3 4">
        <text>[thioredoxin]-disulfide + L-methionine + H2O = L-methionine (S)-S-oxide + [thioredoxin]-dithiol</text>
        <dbReference type="Rhea" id="RHEA:19993"/>
        <dbReference type="Rhea" id="RHEA-COMP:10698"/>
        <dbReference type="Rhea" id="RHEA-COMP:10700"/>
        <dbReference type="ChEBI" id="CHEBI:15377"/>
        <dbReference type="ChEBI" id="CHEBI:29950"/>
        <dbReference type="ChEBI" id="CHEBI:50058"/>
        <dbReference type="ChEBI" id="CHEBI:57844"/>
        <dbReference type="ChEBI" id="CHEBI:58772"/>
        <dbReference type="EC" id="1.8.4.11"/>
    </reaction>
</comment>
<dbReference type="RefSeq" id="WP_185694085.1">
    <property type="nucleotide sequence ID" value="NZ_JACHVA010000127.1"/>
</dbReference>
<comment type="similarity">
    <text evidence="4">Belongs to the MsrA Met sulfoxide reductase family.</text>
</comment>
<evidence type="ECO:0000256" key="4">
    <source>
        <dbReference type="HAMAP-Rule" id="MF_01401"/>
    </source>
</evidence>
<keyword evidence="5" id="KW-0732">Signal</keyword>
<dbReference type="EC" id="1.8.4.11" evidence="4"/>
<dbReference type="EMBL" id="JACHVA010000127">
    <property type="protein sequence ID" value="MBC2603456.1"/>
    <property type="molecule type" value="Genomic_DNA"/>
</dbReference>
<dbReference type="Proteomes" id="UP000525652">
    <property type="component" value="Unassembled WGS sequence"/>
</dbReference>
<evidence type="ECO:0000313" key="7">
    <source>
        <dbReference type="EMBL" id="MBC2603456.1"/>
    </source>
</evidence>
<dbReference type="PROSITE" id="PS51257">
    <property type="entry name" value="PROKAR_LIPOPROTEIN"/>
    <property type="match status" value="1"/>
</dbReference>
<organism evidence="7 8">
    <name type="scientific">Puniceicoccus vermicola</name>
    <dbReference type="NCBI Taxonomy" id="388746"/>
    <lineage>
        <taxon>Bacteria</taxon>
        <taxon>Pseudomonadati</taxon>
        <taxon>Verrucomicrobiota</taxon>
        <taxon>Opitutia</taxon>
        <taxon>Puniceicoccales</taxon>
        <taxon>Puniceicoccaceae</taxon>
        <taxon>Puniceicoccus</taxon>
    </lineage>
</organism>
<evidence type="ECO:0000256" key="5">
    <source>
        <dbReference type="SAM" id="SignalP"/>
    </source>
</evidence>
<dbReference type="SUPFAM" id="SSF55068">
    <property type="entry name" value="Peptide methionine sulfoxide reductase"/>
    <property type="match status" value="1"/>
</dbReference>
<feature type="domain" description="Peptide methionine sulphoxide reductase MsrA" evidence="6">
    <location>
        <begin position="46"/>
        <end position="195"/>
    </location>
</feature>
<dbReference type="NCBIfam" id="TIGR00401">
    <property type="entry name" value="msrA"/>
    <property type="match status" value="1"/>
</dbReference>
<comment type="caution">
    <text evidence="7">The sequence shown here is derived from an EMBL/GenBank/DDBJ whole genome shotgun (WGS) entry which is preliminary data.</text>
</comment>
<dbReference type="PANTHER" id="PTHR43774">
    <property type="entry name" value="PEPTIDE METHIONINE SULFOXIDE REDUCTASE"/>
    <property type="match status" value="1"/>
</dbReference>
<feature type="signal peptide" evidence="5">
    <location>
        <begin position="1"/>
        <end position="27"/>
    </location>
</feature>
<dbReference type="InterPro" id="IPR002569">
    <property type="entry name" value="Met_Sox_Rdtase_MsrA_dom"/>
</dbReference>
<dbReference type="GO" id="GO:0008113">
    <property type="term" value="F:peptide-methionine (S)-S-oxide reductase activity"/>
    <property type="evidence" value="ECO:0007669"/>
    <property type="project" value="UniProtKB-UniRule"/>
</dbReference>
<proteinExistence type="inferred from homology"/>
<feature type="active site" evidence="4">
    <location>
        <position position="52"/>
    </location>
</feature>
<name>A0A7X1E5S2_9BACT</name>
<evidence type="ECO:0000259" key="6">
    <source>
        <dbReference type="Pfam" id="PF01625"/>
    </source>
</evidence>
<dbReference type="AlphaFoldDB" id="A0A7X1E5S2"/>